<gene>
    <name evidence="2" type="ORF">ALECFALPRED_010310</name>
</gene>
<dbReference type="InterPro" id="IPR040144">
    <property type="entry name" value="RAP1GDS1"/>
</dbReference>
<feature type="compositionally biased region" description="Pro residues" evidence="1">
    <location>
        <begin position="1"/>
        <end position="17"/>
    </location>
</feature>
<dbReference type="EMBL" id="CAJPDR010000085">
    <property type="protein sequence ID" value="CAF9915717.1"/>
    <property type="molecule type" value="Genomic_DNA"/>
</dbReference>
<dbReference type="Proteomes" id="UP000664203">
    <property type="component" value="Unassembled WGS sequence"/>
</dbReference>
<dbReference type="Gene3D" id="1.25.10.10">
    <property type="entry name" value="Leucine-rich Repeat Variant"/>
    <property type="match status" value="1"/>
</dbReference>
<dbReference type="OrthoDB" id="26149at2759"/>
<organism evidence="2 3">
    <name type="scientific">Alectoria fallacina</name>
    <dbReference type="NCBI Taxonomy" id="1903189"/>
    <lineage>
        <taxon>Eukaryota</taxon>
        <taxon>Fungi</taxon>
        <taxon>Dikarya</taxon>
        <taxon>Ascomycota</taxon>
        <taxon>Pezizomycotina</taxon>
        <taxon>Lecanoromycetes</taxon>
        <taxon>OSLEUM clade</taxon>
        <taxon>Lecanoromycetidae</taxon>
        <taxon>Lecanorales</taxon>
        <taxon>Lecanorineae</taxon>
        <taxon>Parmeliaceae</taxon>
        <taxon>Alectoria</taxon>
    </lineage>
</organism>
<comment type="caution">
    <text evidence="2">The sequence shown here is derived from an EMBL/GenBank/DDBJ whole genome shotgun (WGS) entry which is preliminary data.</text>
</comment>
<sequence>MELPPPVSALEDSPPPSTGEFISQPDSPNPQMFRLLSDTFENVVPRDRTGLGFDGWPAMLNRADAGLEIGKALRVVVSILQYLQGKSLATLVPATKVLADGSRYEPWRLPFGDEQILDFYLDLLAADEIEYDWTSDTLRLICNSCAELDINRERTLAKLKLPVLLNRLKEEEKVDLAIGVLCNLCLDYEPAQVALRANRLFPSIIQMFERRCYNLDFLPQVSLLLDVAIEDFNPELYPNTQAVTIIYQTITIPGVDIETQISLTNIIVTLLKHEQIQTALIRDYKLSIILDLFVFSYTQDATSLEYHSRLNSEQKLYHPVQDPEDEAQFTALRSALSAKLWDMTSLNEFNFKYLPASEFVQRIISWLSIDEQQMQLCACSILRNVASSDQNATDMVMLLKVHWLFISILDNSSSLQVLEELLRLMKNLAVPAANKKELESFEKITLLWSKFESLTLDYAVVSLVRQLLKGCFDNVHRFLRPNTPAENDSYASRLLHLYSNTHDPAIKTEIARTIVEIWRTANGGNNEEVRTQVFHVQKSAREVNLRPDEMVKPVVAMILESENPSLVTEGWFGLALMASSDEWGEAIYNELCEDGAKDVFKAVVSSQDAHSKDRDNARILANRLSKHSTDNPARLDVLRPLVPGGDSYSEVEPS</sequence>
<dbReference type="AlphaFoldDB" id="A0A8H3EZX1"/>
<evidence type="ECO:0000313" key="2">
    <source>
        <dbReference type="EMBL" id="CAF9915717.1"/>
    </source>
</evidence>
<accession>A0A8H3EZX1</accession>
<dbReference type="SUPFAM" id="SSF48371">
    <property type="entry name" value="ARM repeat"/>
    <property type="match status" value="1"/>
</dbReference>
<dbReference type="InterPro" id="IPR016024">
    <property type="entry name" value="ARM-type_fold"/>
</dbReference>
<feature type="region of interest" description="Disordered" evidence="1">
    <location>
        <begin position="630"/>
        <end position="654"/>
    </location>
</feature>
<evidence type="ECO:0000313" key="3">
    <source>
        <dbReference type="Proteomes" id="UP000664203"/>
    </source>
</evidence>
<protein>
    <submittedName>
        <fullName evidence="2">Uncharacterized protein</fullName>
    </submittedName>
</protein>
<keyword evidence="3" id="KW-1185">Reference proteome</keyword>
<dbReference type="PANTHER" id="PTHR10957">
    <property type="entry name" value="RAP1 GTPASE-GDP DISSOCIATION STIMULATOR 1"/>
    <property type="match status" value="1"/>
</dbReference>
<dbReference type="InterPro" id="IPR011989">
    <property type="entry name" value="ARM-like"/>
</dbReference>
<feature type="region of interest" description="Disordered" evidence="1">
    <location>
        <begin position="1"/>
        <end position="28"/>
    </location>
</feature>
<proteinExistence type="predicted"/>
<evidence type="ECO:0000256" key="1">
    <source>
        <dbReference type="SAM" id="MobiDB-lite"/>
    </source>
</evidence>
<dbReference type="GO" id="GO:0005085">
    <property type="term" value="F:guanyl-nucleotide exchange factor activity"/>
    <property type="evidence" value="ECO:0007669"/>
    <property type="project" value="InterPro"/>
</dbReference>
<reference evidence="2" key="1">
    <citation type="submission" date="2021-03" db="EMBL/GenBank/DDBJ databases">
        <authorList>
            <person name="Tagirdzhanova G."/>
        </authorList>
    </citation>
    <scope>NUCLEOTIDE SEQUENCE</scope>
</reference>
<name>A0A8H3EZX1_9LECA</name>